<dbReference type="CDD" id="cd01392">
    <property type="entry name" value="HTH_LacI"/>
    <property type="match status" value="1"/>
</dbReference>
<evidence type="ECO:0000256" key="2">
    <source>
        <dbReference type="ARBA" id="ARBA00023125"/>
    </source>
</evidence>
<comment type="caution">
    <text evidence="6">The sequence shown here is derived from an EMBL/GenBank/DDBJ whole genome shotgun (WGS) entry which is preliminary data.</text>
</comment>
<dbReference type="PANTHER" id="PTHR30146">
    <property type="entry name" value="LACI-RELATED TRANSCRIPTIONAL REPRESSOR"/>
    <property type="match status" value="1"/>
</dbReference>
<protein>
    <submittedName>
        <fullName evidence="6">LacI family DNA-binding transcriptional regulator</fullName>
    </submittedName>
</protein>
<dbReference type="PANTHER" id="PTHR30146:SF153">
    <property type="entry name" value="LACTOSE OPERON REPRESSOR"/>
    <property type="match status" value="1"/>
</dbReference>
<dbReference type="InterPro" id="IPR028082">
    <property type="entry name" value="Peripla_BP_I"/>
</dbReference>
<evidence type="ECO:0000259" key="5">
    <source>
        <dbReference type="PROSITE" id="PS50932"/>
    </source>
</evidence>
<dbReference type="Pfam" id="PF00356">
    <property type="entry name" value="LacI"/>
    <property type="match status" value="1"/>
</dbReference>
<evidence type="ECO:0000313" key="7">
    <source>
        <dbReference type="Proteomes" id="UP000634229"/>
    </source>
</evidence>
<dbReference type="Proteomes" id="UP000634229">
    <property type="component" value="Unassembled WGS sequence"/>
</dbReference>
<feature type="region of interest" description="Disordered" evidence="4">
    <location>
        <begin position="322"/>
        <end position="348"/>
    </location>
</feature>
<dbReference type="InterPro" id="IPR010982">
    <property type="entry name" value="Lambda_DNA-bd_dom_sf"/>
</dbReference>
<dbReference type="PROSITE" id="PS50932">
    <property type="entry name" value="HTH_LACI_2"/>
    <property type="match status" value="1"/>
</dbReference>
<gene>
    <name evidence="6" type="ORF">JK363_34045</name>
</gene>
<reference evidence="6 7" key="1">
    <citation type="submission" date="2021-01" db="EMBL/GenBank/DDBJ databases">
        <title>WGS of actinomycetes isolated from Thailand.</title>
        <authorList>
            <person name="Thawai C."/>
        </authorList>
    </citation>
    <scope>NUCLEOTIDE SEQUENCE [LARGE SCALE GENOMIC DNA]</scope>
    <source>
        <strain evidence="6 7">CA1R205</strain>
    </source>
</reference>
<dbReference type="SUPFAM" id="SSF53822">
    <property type="entry name" value="Periplasmic binding protein-like I"/>
    <property type="match status" value="1"/>
</dbReference>
<evidence type="ECO:0000256" key="1">
    <source>
        <dbReference type="ARBA" id="ARBA00023015"/>
    </source>
</evidence>
<keyword evidence="3" id="KW-0804">Transcription</keyword>
<keyword evidence="2 6" id="KW-0238">DNA-binding</keyword>
<dbReference type="SMART" id="SM00354">
    <property type="entry name" value="HTH_LACI"/>
    <property type="match status" value="1"/>
</dbReference>
<sequence>MADVAERAGVSVSTVSRTLRGLSSVSPQTRHRVEKAARELSFAVSRSASSLVTGKTRRIAVLTPHLDSWFLGNTIAGVSAVLREAELDLLVYSVTDLAERSAFFDRLPARRNADAMLVTCFDLTPEERARLDELGMPVVFVSQHAPGRPSVYIDDADSAQRGMRHLLNLGHRRIAFLQSSDNTGFYWSSQERLTGYRAALAEAGLPYDEELVLYPVARHRRGIREAVGQLLSLRNPPTAVFAESDEVAIEVMGVLRSAGVDIPGRISILGFDDHHLSEWLDLTTVAQPVEEIGRAAAELARSIIDDPEADPTRHIVFPTRVIPRGSTAPPAPTEAARREADPVRPRDI</sequence>
<dbReference type="Gene3D" id="3.40.50.2300">
    <property type="match status" value="2"/>
</dbReference>
<feature type="domain" description="HTH lacI-type" evidence="5">
    <location>
        <begin position="1"/>
        <end position="53"/>
    </location>
</feature>
<dbReference type="EMBL" id="JAERRF010000030">
    <property type="protein sequence ID" value="MBL1101583.1"/>
    <property type="molecule type" value="Genomic_DNA"/>
</dbReference>
<evidence type="ECO:0000256" key="3">
    <source>
        <dbReference type="ARBA" id="ARBA00023163"/>
    </source>
</evidence>
<dbReference type="GO" id="GO:0003677">
    <property type="term" value="F:DNA binding"/>
    <property type="evidence" value="ECO:0007669"/>
    <property type="project" value="UniProtKB-KW"/>
</dbReference>
<organism evidence="6 7">
    <name type="scientific">Streptomyces coffeae</name>
    <dbReference type="NCBI Taxonomy" id="621382"/>
    <lineage>
        <taxon>Bacteria</taxon>
        <taxon>Bacillati</taxon>
        <taxon>Actinomycetota</taxon>
        <taxon>Actinomycetes</taxon>
        <taxon>Kitasatosporales</taxon>
        <taxon>Streptomycetaceae</taxon>
        <taxon>Streptomyces</taxon>
    </lineage>
</organism>
<dbReference type="InterPro" id="IPR000843">
    <property type="entry name" value="HTH_LacI"/>
</dbReference>
<feature type="compositionally biased region" description="Basic and acidic residues" evidence="4">
    <location>
        <begin position="335"/>
        <end position="348"/>
    </location>
</feature>
<keyword evidence="1" id="KW-0805">Transcription regulation</keyword>
<dbReference type="Pfam" id="PF13377">
    <property type="entry name" value="Peripla_BP_3"/>
    <property type="match status" value="1"/>
</dbReference>
<name>A0ABS1NNC3_9ACTN</name>
<evidence type="ECO:0000256" key="4">
    <source>
        <dbReference type="SAM" id="MobiDB-lite"/>
    </source>
</evidence>
<accession>A0ABS1NNC3</accession>
<dbReference type="CDD" id="cd06267">
    <property type="entry name" value="PBP1_LacI_sugar_binding-like"/>
    <property type="match status" value="1"/>
</dbReference>
<dbReference type="InterPro" id="IPR046335">
    <property type="entry name" value="LacI/GalR-like_sensor"/>
</dbReference>
<evidence type="ECO:0000313" key="6">
    <source>
        <dbReference type="EMBL" id="MBL1101583.1"/>
    </source>
</evidence>
<proteinExistence type="predicted"/>
<keyword evidence="7" id="KW-1185">Reference proteome</keyword>
<dbReference type="RefSeq" id="WP_201881235.1">
    <property type="nucleotide sequence ID" value="NZ_JAERRF010000030.1"/>
</dbReference>
<dbReference type="SUPFAM" id="SSF47413">
    <property type="entry name" value="lambda repressor-like DNA-binding domains"/>
    <property type="match status" value="1"/>
</dbReference>
<dbReference type="Gene3D" id="1.10.260.40">
    <property type="entry name" value="lambda repressor-like DNA-binding domains"/>
    <property type="match status" value="1"/>
</dbReference>